<dbReference type="InterPro" id="IPR051397">
    <property type="entry name" value="Zn-ADH-like_protein"/>
</dbReference>
<dbReference type="OrthoDB" id="9778690at2"/>
<dbReference type="SUPFAM" id="SSF51735">
    <property type="entry name" value="NAD(P)-binding Rossmann-fold domains"/>
    <property type="match status" value="1"/>
</dbReference>
<feature type="domain" description="Enoyl reductase (ER)" evidence="5">
    <location>
        <begin position="14"/>
        <end position="325"/>
    </location>
</feature>
<dbReference type="PANTHER" id="PTHR43677">
    <property type="entry name" value="SHORT-CHAIN DEHYDROGENASE/REDUCTASE"/>
    <property type="match status" value="1"/>
</dbReference>
<dbReference type="GO" id="GO:0016740">
    <property type="term" value="F:transferase activity"/>
    <property type="evidence" value="ECO:0007669"/>
    <property type="project" value="UniProtKB-KW"/>
</dbReference>
<evidence type="ECO:0000313" key="7">
    <source>
        <dbReference type="Proteomes" id="UP000215563"/>
    </source>
</evidence>
<dbReference type="InterPro" id="IPR011032">
    <property type="entry name" value="GroES-like_sf"/>
</dbReference>
<keyword evidence="3" id="KW-0808">Transferase</keyword>
<evidence type="ECO:0000313" key="6">
    <source>
        <dbReference type="EMBL" id="OXM49674.1"/>
    </source>
</evidence>
<dbReference type="FunFam" id="3.40.50.720:FF:000209">
    <property type="entry name" value="Polyketide synthase Pks12"/>
    <property type="match status" value="1"/>
</dbReference>
<evidence type="ECO:0000256" key="3">
    <source>
        <dbReference type="ARBA" id="ARBA00022679"/>
    </source>
</evidence>
<dbReference type="CDD" id="cd05195">
    <property type="entry name" value="enoyl_red"/>
    <property type="match status" value="1"/>
</dbReference>
<evidence type="ECO:0000256" key="1">
    <source>
        <dbReference type="ARBA" id="ARBA00022450"/>
    </source>
</evidence>
<dbReference type="SUPFAM" id="SSF50129">
    <property type="entry name" value="GroES-like"/>
    <property type="match status" value="1"/>
</dbReference>
<dbReference type="Pfam" id="PF08240">
    <property type="entry name" value="ADH_N"/>
    <property type="match status" value="1"/>
</dbReference>
<comment type="caution">
    <text evidence="6">The sequence shown here is derived from an EMBL/GenBank/DDBJ whole genome shotgun (WGS) entry which is preliminary data.</text>
</comment>
<organism evidence="6 7">
    <name type="scientific">Amycolatopsis alba DSM 44262</name>
    <dbReference type="NCBI Taxonomy" id="1125972"/>
    <lineage>
        <taxon>Bacteria</taxon>
        <taxon>Bacillati</taxon>
        <taxon>Actinomycetota</taxon>
        <taxon>Actinomycetes</taxon>
        <taxon>Pseudonocardiales</taxon>
        <taxon>Pseudonocardiaceae</taxon>
        <taxon>Amycolatopsis</taxon>
    </lineage>
</organism>
<dbReference type="Gene3D" id="3.90.180.10">
    <property type="entry name" value="Medium-chain alcohol dehydrogenases, catalytic domain"/>
    <property type="match status" value="1"/>
</dbReference>
<proteinExistence type="predicted"/>
<keyword evidence="7" id="KW-1185">Reference proteome</keyword>
<dbReference type="InterPro" id="IPR013154">
    <property type="entry name" value="ADH-like_N"/>
</dbReference>
<protein>
    <recommendedName>
        <fullName evidence="5">Enoyl reductase (ER) domain-containing protein</fullName>
    </recommendedName>
</protein>
<name>A0A229RTF4_AMYAL</name>
<reference evidence="6 7" key="1">
    <citation type="submission" date="2017-07" db="EMBL/GenBank/DDBJ databases">
        <title>Amycolatopsis alba DSM 44262 Genome sequencing and assembly.</title>
        <authorList>
            <person name="Kaur N."/>
            <person name="Mayilraj S."/>
        </authorList>
    </citation>
    <scope>NUCLEOTIDE SEQUENCE [LARGE SCALE GENOMIC DNA]</scope>
    <source>
        <strain evidence="6 7">DSM 44262</strain>
    </source>
</reference>
<evidence type="ECO:0000256" key="2">
    <source>
        <dbReference type="ARBA" id="ARBA00022553"/>
    </source>
</evidence>
<dbReference type="RefSeq" id="WP_020634773.1">
    <property type="nucleotide sequence ID" value="NZ_KB913032.1"/>
</dbReference>
<dbReference type="Gene3D" id="3.40.50.720">
    <property type="entry name" value="NAD(P)-binding Rossmann-like Domain"/>
    <property type="match status" value="1"/>
</dbReference>
<accession>A0A229RTF4</accession>
<gene>
    <name evidence="6" type="ORF">CFP75_18055</name>
</gene>
<dbReference type="GO" id="GO:0016491">
    <property type="term" value="F:oxidoreductase activity"/>
    <property type="evidence" value="ECO:0007669"/>
    <property type="project" value="InterPro"/>
</dbReference>
<dbReference type="EMBL" id="NMQU01000047">
    <property type="protein sequence ID" value="OXM49674.1"/>
    <property type="molecule type" value="Genomic_DNA"/>
</dbReference>
<evidence type="ECO:0000256" key="4">
    <source>
        <dbReference type="SAM" id="MobiDB-lite"/>
    </source>
</evidence>
<dbReference type="InterPro" id="IPR036291">
    <property type="entry name" value="NAD(P)-bd_dom_sf"/>
</dbReference>
<evidence type="ECO:0000259" key="5">
    <source>
        <dbReference type="SMART" id="SM00829"/>
    </source>
</evidence>
<dbReference type="SMART" id="SM00829">
    <property type="entry name" value="PKS_ER"/>
    <property type="match status" value="1"/>
</dbReference>
<dbReference type="Pfam" id="PF13602">
    <property type="entry name" value="ADH_zinc_N_2"/>
    <property type="match status" value="1"/>
</dbReference>
<dbReference type="AlphaFoldDB" id="A0A229RTF4"/>
<sequence length="330" mass="34664">MVEEGYRVQLNRPGDPGSLELSGHPRREPCPGEVEIEVAAAGLNFADVLVVFGMAEAVGKGDVRRLGLDGSGTVTRTGAGVSEVSRGDRVVFFAEGALASHVTVAAELVVAVPDTLSATEAATLPVAYLTAWYALVRLAGLRTGETTLIHSAAGGVGLAAVNVAAMRGARVLATCGTEKKRKYLEERGLDHVLPSRSLEFAEQARALSGDGVDVVLNSLTGDAQQAGLDLLRLHGRFVEIGMRDIHGGGSIALAPFRNNISMHSVDLMLLSRADRPLVRELLNELAPLWADGTLEPLPHSAHDVSEAASAFRAMTTGRHIGKTVLTFPAG</sequence>
<dbReference type="InterPro" id="IPR020843">
    <property type="entry name" value="ER"/>
</dbReference>
<dbReference type="Proteomes" id="UP000215563">
    <property type="component" value="Unassembled WGS sequence"/>
</dbReference>
<feature type="region of interest" description="Disordered" evidence="4">
    <location>
        <begin position="1"/>
        <end position="28"/>
    </location>
</feature>
<dbReference type="PANTHER" id="PTHR43677:SF4">
    <property type="entry name" value="QUINONE OXIDOREDUCTASE-LIKE PROTEIN 2"/>
    <property type="match status" value="1"/>
</dbReference>
<keyword evidence="1" id="KW-0596">Phosphopantetheine</keyword>
<keyword evidence="2" id="KW-0597">Phosphoprotein</keyword>